<keyword evidence="5" id="KW-1185">Reference proteome</keyword>
<dbReference type="SUPFAM" id="SSF53335">
    <property type="entry name" value="S-adenosyl-L-methionine-dependent methyltransferases"/>
    <property type="match status" value="1"/>
</dbReference>
<protein>
    <submittedName>
        <fullName evidence="4">Histidine N-alpha-methyltransferase</fullName>
    </submittedName>
</protein>
<keyword evidence="1" id="KW-0489">Methyltransferase</keyword>
<dbReference type="PANTHER" id="PTHR43397">
    <property type="entry name" value="ERGOTHIONEINE BIOSYNTHESIS PROTEIN 1"/>
    <property type="match status" value="1"/>
</dbReference>
<evidence type="ECO:0000259" key="3">
    <source>
        <dbReference type="Pfam" id="PF10017"/>
    </source>
</evidence>
<name>A0ABQ4T5U3_METOR</name>
<organism evidence="4 5">
    <name type="scientific">Methylobacterium organophilum</name>
    <dbReference type="NCBI Taxonomy" id="410"/>
    <lineage>
        <taxon>Bacteria</taxon>
        <taxon>Pseudomonadati</taxon>
        <taxon>Pseudomonadota</taxon>
        <taxon>Alphaproteobacteria</taxon>
        <taxon>Hyphomicrobiales</taxon>
        <taxon>Methylobacteriaceae</taxon>
        <taxon>Methylobacterium</taxon>
    </lineage>
</organism>
<dbReference type="InterPro" id="IPR051128">
    <property type="entry name" value="EgtD_Methyltrsf_superfamily"/>
</dbReference>
<dbReference type="NCBIfam" id="TIGR03438">
    <property type="entry name" value="egtD_ergothio"/>
    <property type="match status" value="1"/>
</dbReference>
<dbReference type="PANTHER" id="PTHR43397:SF1">
    <property type="entry name" value="ERGOTHIONEINE BIOSYNTHESIS PROTEIN 1"/>
    <property type="match status" value="1"/>
</dbReference>
<evidence type="ECO:0000256" key="2">
    <source>
        <dbReference type="ARBA" id="ARBA00022679"/>
    </source>
</evidence>
<reference evidence="4" key="2">
    <citation type="submission" date="2021-08" db="EMBL/GenBank/DDBJ databases">
        <authorList>
            <person name="Tani A."/>
            <person name="Ola A."/>
            <person name="Ogura Y."/>
            <person name="Katsura K."/>
            <person name="Hayashi T."/>
        </authorList>
    </citation>
    <scope>NUCLEOTIDE SEQUENCE</scope>
    <source>
        <strain evidence="4">NBRC 15689</strain>
    </source>
</reference>
<comment type="caution">
    <text evidence="4">The sequence shown here is derived from an EMBL/GenBank/DDBJ whole genome shotgun (WGS) entry which is preliminary data.</text>
</comment>
<dbReference type="Proteomes" id="UP001055156">
    <property type="component" value="Unassembled WGS sequence"/>
</dbReference>
<keyword evidence="2" id="KW-0808">Transferase</keyword>
<dbReference type="InterPro" id="IPR017804">
    <property type="entry name" value="MeTrfase_EgtD-like"/>
</dbReference>
<dbReference type="RefSeq" id="WP_238310350.1">
    <property type="nucleotide sequence ID" value="NZ_BPQV01000003.1"/>
</dbReference>
<dbReference type="InterPro" id="IPR029063">
    <property type="entry name" value="SAM-dependent_MTases_sf"/>
</dbReference>
<dbReference type="EMBL" id="BPQV01000003">
    <property type="protein sequence ID" value="GJE26396.1"/>
    <property type="molecule type" value="Genomic_DNA"/>
</dbReference>
<dbReference type="Gene3D" id="3.40.50.150">
    <property type="entry name" value="Vaccinia Virus protein VP39"/>
    <property type="match status" value="1"/>
</dbReference>
<proteinExistence type="predicted"/>
<feature type="domain" description="Histidine-specific methyltransferase SAM-dependent" evidence="3">
    <location>
        <begin position="22"/>
        <end position="322"/>
    </location>
</feature>
<dbReference type="InterPro" id="IPR035094">
    <property type="entry name" value="EgtD"/>
</dbReference>
<dbReference type="Pfam" id="PF10017">
    <property type="entry name" value="Methyltransf_33"/>
    <property type="match status" value="1"/>
</dbReference>
<evidence type="ECO:0000256" key="1">
    <source>
        <dbReference type="ARBA" id="ARBA00022603"/>
    </source>
</evidence>
<dbReference type="PIRSF" id="PIRSF018005">
    <property type="entry name" value="UCP018005"/>
    <property type="match status" value="1"/>
</dbReference>
<gene>
    <name evidence="4" type="primary">egtD_2</name>
    <name evidence="4" type="ORF">LKMONMHP_1247</name>
</gene>
<dbReference type="InterPro" id="IPR019257">
    <property type="entry name" value="MeTrfase_dom"/>
</dbReference>
<reference evidence="4" key="1">
    <citation type="journal article" date="2021" name="Front. Microbiol.">
        <title>Comprehensive Comparative Genomics and Phenotyping of Methylobacterium Species.</title>
        <authorList>
            <person name="Alessa O."/>
            <person name="Ogura Y."/>
            <person name="Fujitani Y."/>
            <person name="Takami H."/>
            <person name="Hayashi T."/>
            <person name="Sahin N."/>
            <person name="Tani A."/>
        </authorList>
    </citation>
    <scope>NUCLEOTIDE SEQUENCE</scope>
    <source>
        <strain evidence="4">NBRC 15689</strain>
    </source>
</reference>
<evidence type="ECO:0000313" key="4">
    <source>
        <dbReference type="EMBL" id="GJE26396.1"/>
    </source>
</evidence>
<accession>A0ABQ4T5U3</accession>
<sequence>MTVHPRFDDAKPLAQTPEDRLFRDDVWNGLGAARKELPAKYFYDAAGSALFEKITVLPEYYPTRTELKILDERGPEIAAALPKGAALVEFGAGSTVKLRRLLRHMKDLTAYVPVDVSGEFLREQAETLRGDFPQLAIAPVVADFTRPFALPASLGDAPRAGFFPGSTIGNFRPEEAVALLDTFGRILGQGARLVVGVDLVKDRAVLEAAYDDAAGVTAAFNLNLLARINRELAGSFDAAQFAHRALFNPEASRIEMHLVSRTRQQVEIAGRRFGFERGETIHTENSYKYTIAGFQALAAEAGWSAAEVWTDAEGLFSVHVLERTGPRD</sequence>
<evidence type="ECO:0000313" key="5">
    <source>
        <dbReference type="Proteomes" id="UP001055156"/>
    </source>
</evidence>